<evidence type="ECO:0000259" key="5">
    <source>
        <dbReference type="Pfam" id="PF12945"/>
    </source>
</evidence>
<reference evidence="6 7" key="1">
    <citation type="submission" date="2020-01" db="EMBL/GenBank/DDBJ databases">
        <title>Genomes of bacteria type strains.</title>
        <authorList>
            <person name="Chen J."/>
            <person name="Zhu S."/>
            <person name="Yang J."/>
        </authorList>
    </citation>
    <scope>NUCLEOTIDE SEQUENCE [LARGE SCALE GENOMIC DNA]</scope>
    <source>
        <strain evidence="6 7">LMG 24078</strain>
    </source>
</reference>
<dbReference type="Proteomes" id="UP000471381">
    <property type="component" value="Unassembled WGS sequence"/>
</dbReference>
<evidence type="ECO:0000256" key="1">
    <source>
        <dbReference type="ARBA" id="ARBA00022636"/>
    </source>
</evidence>
<keyword evidence="6" id="KW-0969">Cilium</keyword>
<feature type="domain" description="PilZ" evidence="4">
    <location>
        <begin position="121"/>
        <end position="222"/>
    </location>
</feature>
<evidence type="ECO:0000256" key="2">
    <source>
        <dbReference type="ARBA" id="ARBA00022741"/>
    </source>
</evidence>
<evidence type="ECO:0000313" key="7">
    <source>
        <dbReference type="Proteomes" id="UP000471381"/>
    </source>
</evidence>
<keyword evidence="3" id="KW-0975">Bacterial flagellum</keyword>
<accession>A0A6N9TJ49</accession>
<evidence type="ECO:0000313" key="6">
    <source>
        <dbReference type="EMBL" id="NDW15559.1"/>
    </source>
</evidence>
<keyword evidence="6" id="KW-0282">Flagellum</keyword>
<dbReference type="Gene3D" id="2.30.110.10">
    <property type="entry name" value="Electron Transport, Fmn-binding Protein, Chain A"/>
    <property type="match status" value="1"/>
</dbReference>
<dbReference type="Gene3D" id="2.40.10.220">
    <property type="entry name" value="predicted glycosyltransferase like domains"/>
    <property type="match status" value="1"/>
</dbReference>
<dbReference type="EMBL" id="JAAAWO010000005">
    <property type="protein sequence ID" value="NDW15559.1"/>
    <property type="molecule type" value="Genomic_DNA"/>
</dbReference>
<dbReference type="AlphaFoldDB" id="A0A6N9TJ49"/>
<keyword evidence="7" id="KW-1185">Reference proteome</keyword>
<feature type="domain" description="Type III secretion system flagellar brake protein YcgR PilZN" evidence="5">
    <location>
        <begin position="23"/>
        <end position="112"/>
    </location>
</feature>
<comment type="caution">
    <text evidence="6">The sequence shown here is derived from an EMBL/GenBank/DDBJ whole genome shotgun (WGS) entry which is preliminary data.</text>
</comment>
<dbReference type="Pfam" id="PF12945">
    <property type="entry name" value="PilZNR"/>
    <property type="match status" value="1"/>
</dbReference>
<evidence type="ECO:0000256" key="3">
    <source>
        <dbReference type="ARBA" id="ARBA00023143"/>
    </source>
</evidence>
<proteinExistence type="predicted"/>
<dbReference type="InterPro" id="IPR009875">
    <property type="entry name" value="PilZ_domain"/>
</dbReference>
<keyword evidence="2" id="KW-0547">Nucleotide-binding</keyword>
<dbReference type="SUPFAM" id="SSF141371">
    <property type="entry name" value="PilZ domain-like"/>
    <property type="match status" value="2"/>
</dbReference>
<dbReference type="RefSeq" id="WP_163106294.1">
    <property type="nucleotide sequence ID" value="NZ_JAAAWO010000005.1"/>
</dbReference>
<protein>
    <submittedName>
        <fullName evidence="6">Flagellar brake protein</fullName>
    </submittedName>
</protein>
<dbReference type="InterPro" id="IPR009926">
    <property type="entry name" value="T3SS_YcgR_PilZN"/>
</dbReference>
<sequence length="227" mass="25209">MVERTSTNTISEEDFEALNAFRPGDVVDFEITMPTASKRVKTEYIGMHTNDCMMFHIPNSSKWITVRDALTVDNDIVVRSIVEGSTGQVIAYRVKVLKLLSKPAGILITSFPSRIQRIGLRASTRSLPGVAINIKSEVFEGDEDASGIIVDLSKHGCKVGLQVKPEWPILIDNTEITLVYMLDGEAVEIKAMVKNHKLDNRIVYYGLKFQTGDAMIGELLARHTLVS</sequence>
<evidence type="ECO:0000259" key="4">
    <source>
        <dbReference type="Pfam" id="PF07238"/>
    </source>
</evidence>
<dbReference type="GO" id="GO:0035438">
    <property type="term" value="F:cyclic-di-GMP binding"/>
    <property type="evidence" value="ECO:0007669"/>
    <property type="project" value="InterPro"/>
</dbReference>
<name>A0A6N9TJ49_9ALTE</name>
<dbReference type="Pfam" id="PF07238">
    <property type="entry name" value="PilZ"/>
    <property type="match status" value="1"/>
</dbReference>
<dbReference type="InterPro" id="IPR012349">
    <property type="entry name" value="Split_barrel_FMN-bd"/>
</dbReference>
<gene>
    <name evidence="6" type="ORF">GTQ48_08495</name>
</gene>
<keyword evidence="1" id="KW-0973">c-di-GMP</keyword>
<organism evidence="6 7">
    <name type="scientific">Alteromonas genovensis</name>
    <dbReference type="NCBI Taxonomy" id="471225"/>
    <lineage>
        <taxon>Bacteria</taxon>
        <taxon>Pseudomonadati</taxon>
        <taxon>Pseudomonadota</taxon>
        <taxon>Gammaproteobacteria</taxon>
        <taxon>Alteromonadales</taxon>
        <taxon>Alteromonadaceae</taxon>
        <taxon>Alteromonas/Salinimonas group</taxon>
        <taxon>Alteromonas</taxon>
    </lineage>
</organism>
<keyword evidence="6" id="KW-0966">Cell projection</keyword>